<dbReference type="InterPro" id="IPR036804">
    <property type="entry name" value="CheR_N_sf"/>
</dbReference>
<evidence type="ECO:0000259" key="6">
    <source>
        <dbReference type="PROSITE" id="PS50123"/>
    </source>
</evidence>
<dbReference type="PROSITE" id="PS50123">
    <property type="entry name" value="CHER"/>
    <property type="match status" value="1"/>
</dbReference>
<dbReference type="PRINTS" id="PR00996">
    <property type="entry name" value="CHERMTFRASE"/>
</dbReference>
<dbReference type="SMART" id="SM00138">
    <property type="entry name" value="MeTrc"/>
    <property type="match status" value="1"/>
</dbReference>
<dbReference type="PANTHER" id="PTHR24422:SF19">
    <property type="entry name" value="CHEMOTAXIS PROTEIN METHYLTRANSFERASE"/>
    <property type="match status" value="1"/>
</dbReference>
<keyword evidence="4 7" id="KW-0808">Transferase</keyword>
<dbReference type="PIRSF" id="PIRSF000410">
    <property type="entry name" value="CheR"/>
    <property type="match status" value="1"/>
</dbReference>
<organism evidence="7">
    <name type="scientific">mine drainage metagenome</name>
    <dbReference type="NCBI Taxonomy" id="410659"/>
    <lineage>
        <taxon>unclassified sequences</taxon>
        <taxon>metagenomes</taxon>
        <taxon>ecological metagenomes</taxon>
    </lineage>
</organism>
<evidence type="ECO:0000256" key="2">
    <source>
        <dbReference type="ARBA" id="ARBA00012534"/>
    </source>
</evidence>
<gene>
    <name evidence="7" type="primary">cheR_4</name>
    <name evidence="7" type="ORF">GALL_120720</name>
</gene>
<evidence type="ECO:0000313" key="7">
    <source>
        <dbReference type="EMBL" id="OIR05943.1"/>
    </source>
</evidence>
<dbReference type="GO" id="GO:0032259">
    <property type="term" value="P:methylation"/>
    <property type="evidence" value="ECO:0007669"/>
    <property type="project" value="UniProtKB-KW"/>
</dbReference>
<comment type="caution">
    <text evidence="7">The sequence shown here is derived from an EMBL/GenBank/DDBJ whole genome shotgun (WGS) entry which is preliminary data.</text>
</comment>
<dbReference type="InterPro" id="IPR050903">
    <property type="entry name" value="Bact_Chemotaxis_MeTrfase"/>
</dbReference>
<dbReference type="SUPFAM" id="SSF47757">
    <property type="entry name" value="Chemotaxis receptor methyltransferase CheR, N-terminal domain"/>
    <property type="match status" value="1"/>
</dbReference>
<dbReference type="SUPFAM" id="SSF53335">
    <property type="entry name" value="S-adenosyl-L-methionine-dependent methyltransferases"/>
    <property type="match status" value="1"/>
</dbReference>
<dbReference type="GO" id="GO:0008983">
    <property type="term" value="F:protein-glutamate O-methyltransferase activity"/>
    <property type="evidence" value="ECO:0007669"/>
    <property type="project" value="UniProtKB-EC"/>
</dbReference>
<feature type="domain" description="CheR-type methyltransferase" evidence="6">
    <location>
        <begin position="4"/>
        <end position="276"/>
    </location>
</feature>
<keyword evidence="3 7" id="KW-0489">Methyltransferase</keyword>
<dbReference type="InterPro" id="IPR029063">
    <property type="entry name" value="SAM-dependent_MTases_sf"/>
</dbReference>
<comment type="catalytic activity">
    <reaction evidence="1">
        <text>L-glutamyl-[protein] + S-adenosyl-L-methionine = [protein]-L-glutamate 5-O-methyl ester + S-adenosyl-L-homocysteine</text>
        <dbReference type="Rhea" id="RHEA:24452"/>
        <dbReference type="Rhea" id="RHEA-COMP:10208"/>
        <dbReference type="Rhea" id="RHEA-COMP:10311"/>
        <dbReference type="ChEBI" id="CHEBI:29973"/>
        <dbReference type="ChEBI" id="CHEBI:57856"/>
        <dbReference type="ChEBI" id="CHEBI:59789"/>
        <dbReference type="ChEBI" id="CHEBI:82795"/>
        <dbReference type="EC" id="2.1.1.80"/>
    </reaction>
</comment>
<dbReference type="InterPro" id="IPR000780">
    <property type="entry name" value="CheR_MeTrfase"/>
</dbReference>
<dbReference type="InterPro" id="IPR022642">
    <property type="entry name" value="CheR_C"/>
</dbReference>
<reference evidence="7" key="1">
    <citation type="submission" date="2016-10" db="EMBL/GenBank/DDBJ databases">
        <title>Sequence of Gallionella enrichment culture.</title>
        <authorList>
            <person name="Poehlein A."/>
            <person name="Muehling M."/>
            <person name="Daniel R."/>
        </authorList>
    </citation>
    <scope>NUCLEOTIDE SEQUENCE</scope>
</reference>
<dbReference type="Pfam" id="PF01739">
    <property type="entry name" value="CheR"/>
    <property type="match status" value="1"/>
</dbReference>
<dbReference type="InterPro" id="IPR026024">
    <property type="entry name" value="Chemotaxis_MeTrfase_CheR"/>
</dbReference>
<protein>
    <recommendedName>
        <fullName evidence="2">protein-glutamate O-methyltransferase</fullName>
        <ecNumber evidence="2">2.1.1.80</ecNumber>
    </recommendedName>
</protein>
<dbReference type="Gene3D" id="3.40.50.150">
    <property type="entry name" value="Vaccinia Virus protein VP39"/>
    <property type="match status" value="1"/>
</dbReference>
<dbReference type="EMBL" id="MLJW01000047">
    <property type="protein sequence ID" value="OIR05943.1"/>
    <property type="molecule type" value="Genomic_DNA"/>
</dbReference>
<dbReference type="PANTHER" id="PTHR24422">
    <property type="entry name" value="CHEMOTAXIS PROTEIN METHYLTRANSFERASE"/>
    <property type="match status" value="1"/>
</dbReference>
<dbReference type="Gene3D" id="1.10.155.10">
    <property type="entry name" value="Chemotaxis receptor methyltransferase CheR, N-terminal domain"/>
    <property type="match status" value="1"/>
</dbReference>
<dbReference type="EC" id="2.1.1.80" evidence="2"/>
<dbReference type="Pfam" id="PF03705">
    <property type="entry name" value="CheR_N"/>
    <property type="match status" value="1"/>
</dbReference>
<evidence type="ECO:0000256" key="5">
    <source>
        <dbReference type="ARBA" id="ARBA00022691"/>
    </source>
</evidence>
<proteinExistence type="predicted"/>
<name>A0A1J5SC58_9ZZZZ</name>
<accession>A0A1J5SC58</accession>
<sequence>MNNAHPREFNFTDQDFQRIRKLIHERAGISLGENKQELVYSRLARRLRATGIKNFADYLDHLQRGDAAEWEAFTNSLTTNLTSFFREPHHFPLLAEHLRKQEKGRPLTLWCSACSTGEEAYSMAMTAVEALGGYERPFHIIASDLDTKVLETARAGRYKADAIARLPVQQVERFFVRGTSEQAGFVQVKPELQKKIDFRRINLLDTTWPIHAPVDAIFCRNVMIYFDKDTQLSVLRKFAPLLRSDGLLFAGHSENFYHASAWFKLRGHTVYELAAQD</sequence>
<dbReference type="AlphaFoldDB" id="A0A1J5SC58"/>
<keyword evidence="5" id="KW-0949">S-adenosyl-L-methionine</keyword>
<dbReference type="InterPro" id="IPR022641">
    <property type="entry name" value="CheR_N"/>
</dbReference>
<evidence type="ECO:0000256" key="4">
    <source>
        <dbReference type="ARBA" id="ARBA00022679"/>
    </source>
</evidence>
<evidence type="ECO:0000256" key="1">
    <source>
        <dbReference type="ARBA" id="ARBA00001541"/>
    </source>
</evidence>
<evidence type="ECO:0000256" key="3">
    <source>
        <dbReference type="ARBA" id="ARBA00022603"/>
    </source>
</evidence>